<feature type="domain" description="Aminopeptidase N-like N-terminal" evidence="15">
    <location>
        <begin position="118"/>
        <end position="312"/>
    </location>
</feature>
<dbReference type="CDD" id="cd09601">
    <property type="entry name" value="M1_APN-Q_like"/>
    <property type="match status" value="1"/>
</dbReference>
<dbReference type="STRING" id="461836.A0A0L0DN07"/>
<evidence type="ECO:0000256" key="1">
    <source>
        <dbReference type="ARBA" id="ARBA00010136"/>
    </source>
</evidence>
<evidence type="ECO:0000259" key="13">
    <source>
        <dbReference type="Pfam" id="PF01433"/>
    </source>
</evidence>
<dbReference type="Pfam" id="PF17900">
    <property type="entry name" value="Peptidase_M1_N"/>
    <property type="match status" value="1"/>
</dbReference>
<dbReference type="Gene3D" id="1.25.50.20">
    <property type="match status" value="1"/>
</dbReference>
<feature type="binding site" evidence="9">
    <location>
        <position position="418"/>
    </location>
    <ligand>
        <name>Zn(2+)</name>
        <dbReference type="ChEBI" id="CHEBI:29105"/>
        <note>catalytic</note>
    </ligand>
</feature>
<dbReference type="Pfam" id="PF11838">
    <property type="entry name" value="ERAP1_C"/>
    <property type="match status" value="1"/>
</dbReference>
<dbReference type="SUPFAM" id="SSF63737">
    <property type="entry name" value="Leukotriene A4 hydrolase N-terminal domain"/>
    <property type="match status" value="1"/>
</dbReference>
<dbReference type="GeneID" id="25567497"/>
<feature type="binding site" evidence="9">
    <location>
        <position position="441"/>
    </location>
    <ligand>
        <name>Zn(2+)</name>
        <dbReference type="ChEBI" id="CHEBI:29105"/>
        <note>catalytic</note>
    </ligand>
</feature>
<dbReference type="InterPro" id="IPR001930">
    <property type="entry name" value="Peptidase_M1"/>
</dbReference>
<evidence type="ECO:0000256" key="4">
    <source>
        <dbReference type="ARBA" id="ARBA00022723"/>
    </source>
</evidence>
<feature type="site" description="Transition state stabilizer" evidence="10">
    <location>
        <position position="505"/>
    </location>
</feature>
<feature type="active site" description="Proton acceptor" evidence="8">
    <location>
        <position position="419"/>
    </location>
</feature>
<evidence type="ECO:0000259" key="14">
    <source>
        <dbReference type="Pfam" id="PF11838"/>
    </source>
</evidence>
<keyword evidence="12" id="KW-1133">Transmembrane helix</keyword>
<dbReference type="PANTHER" id="PTHR11533">
    <property type="entry name" value="PROTEASE M1 ZINC METALLOPROTEASE"/>
    <property type="match status" value="1"/>
</dbReference>
<dbReference type="PRINTS" id="PR00756">
    <property type="entry name" value="ALADIPTASE"/>
</dbReference>
<feature type="domain" description="Peptidase M1 membrane alanine aminopeptidase" evidence="13">
    <location>
        <begin position="347"/>
        <end position="570"/>
    </location>
</feature>
<dbReference type="InterPro" id="IPR034016">
    <property type="entry name" value="M1_APN-typ"/>
</dbReference>
<comment type="similarity">
    <text evidence="1">Belongs to the peptidase M1 family.</text>
</comment>
<dbReference type="EMBL" id="GL349481">
    <property type="protein sequence ID" value="KNC53411.1"/>
    <property type="molecule type" value="Genomic_DNA"/>
</dbReference>
<dbReference type="Gene3D" id="2.60.40.1910">
    <property type="match status" value="1"/>
</dbReference>
<evidence type="ECO:0000256" key="11">
    <source>
        <dbReference type="SAM" id="MobiDB-lite"/>
    </source>
</evidence>
<feature type="compositionally biased region" description="Low complexity" evidence="11">
    <location>
        <begin position="21"/>
        <end position="35"/>
    </location>
</feature>
<dbReference type="GO" id="GO:0005615">
    <property type="term" value="C:extracellular space"/>
    <property type="evidence" value="ECO:0007669"/>
    <property type="project" value="TreeGrafter"/>
</dbReference>
<dbReference type="Gene3D" id="2.60.40.1730">
    <property type="entry name" value="tricorn interacting facor f3 domain"/>
    <property type="match status" value="1"/>
</dbReference>
<evidence type="ECO:0000256" key="3">
    <source>
        <dbReference type="ARBA" id="ARBA00022670"/>
    </source>
</evidence>
<gene>
    <name evidence="16" type="ORF">AMSG_08917</name>
</gene>
<dbReference type="FunFam" id="1.10.390.10:FF:000006">
    <property type="entry name" value="Puromycin-sensitive aminopeptidase"/>
    <property type="match status" value="1"/>
</dbReference>
<evidence type="ECO:0000259" key="15">
    <source>
        <dbReference type="Pfam" id="PF17900"/>
    </source>
</evidence>
<dbReference type="OMA" id="YFGIKNQ"/>
<accession>A0A0L0DN07</accession>
<dbReference type="Proteomes" id="UP000054408">
    <property type="component" value="Unassembled WGS sequence"/>
</dbReference>
<keyword evidence="17" id="KW-1185">Reference proteome</keyword>
<feature type="binding site" evidence="9">
    <location>
        <position position="422"/>
    </location>
    <ligand>
        <name>Zn(2+)</name>
        <dbReference type="ChEBI" id="CHEBI:29105"/>
        <note>catalytic</note>
    </ligand>
</feature>
<evidence type="ECO:0000256" key="10">
    <source>
        <dbReference type="PIRSR" id="PIRSR634016-4"/>
    </source>
</evidence>
<evidence type="ECO:0000256" key="12">
    <source>
        <dbReference type="SAM" id="Phobius"/>
    </source>
</evidence>
<keyword evidence="5" id="KW-0378">Hydrolase</keyword>
<dbReference type="SUPFAM" id="SSF55486">
    <property type="entry name" value="Metalloproteases ('zincins'), catalytic domain"/>
    <property type="match status" value="1"/>
</dbReference>
<keyword evidence="12" id="KW-0812">Transmembrane</keyword>
<dbReference type="PANTHER" id="PTHR11533:SF299">
    <property type="entry name" value="AMINOPEPTIDASE"/>
    <property type="match status" value="1"/>
</dbReference>
<evidence type="ECO:0000313" key="16">
    <source>
        <dbReference type="EMBL" id="KNC53411.1"/>
    </source>
</evidence>
<evidence type="ECO:0000256" key="6">
    <source>
        <dbReference type="ARBA" id="ARBA00022833"/>
    </source>
</evidence>
<dbReference type="InterPro" id="IPR050344">
    <property type="entry name" value="Peptidase_M1_aminopeptidases"/>
</dbReference>
<dbReference type="Gene3D" id="1.10.390.10">
    <property type="entry name" value="Neutral Protease Domain 2"/>
    <property type="match status" value="1"/>
</dbReference>
<dbReference type="GO" id="GO:0016020">
    <property type="term" value="C:membrane"/>
    <property type="evidence" value="ECO:0007669"/>
    <property type="project" value="TreeGrafter"/>
</dbReference>
<keyword evidence="6 9" id="KW-0862">Zinc</keyword>
<evidence type="ECO:0000256" key="9">
    <source>
        <dbReference type="PIRSR" id="PIRSR634016-3"/>
    </source>
</evidence>
<dbReference type="InterPro" id="IPR014782">
    <property type="entry name" value="Peptidase_M1_dom"/>
</dbReference>
<dbReference type="InterPro" id="IPR027268">
    <property type="entry name" value="Peptidase_M4/M1_CTD_sf"/>
</dbReference>
<dbReference type="GO" id="GO:0042277">
    <property type="term" value="F:peptide binding"/>
    <property type="evidence" value="ECO:0007669"/>
    <property type="project" value="TreeGrafter"/>
</dbReference>
<organism evidence="16 17">
    <name type="scientific">Thecamonas trahens ATCC 50062</name>
    <dbReference type="NCBI Taxonomy" id="461836"/>
    <lineage>
        <taxon>Eukaryota</taxon>
        <taxon>Apusozoa</taxon>
        <taxon>Apusomonadida</taxon>
        <taxon>Apusomonadidae</taxon>
        <taxon>Thecamonas</taxon>
    </lineage>
</organism>
<protein>
    <submittedName>
        <fullName evidence="16">Aminopeptidase</fullName>
    </submittedName>
</protein>
<dbReference type="GO" id="GO:0005737">
    <property type="term" value="C:cytoplasm"/>
    <property type="evidence" value="ECO:0007669"/>
    <property type="project" value="TreeGrafter"/>
</dbReference>
<dbReference type="GO" id="GO:0043171">
    <property type="term" value="P:peptide catabolic process"/>
    <property type="evidence" value="ECO:0007669"/>
    <property type="project" value="TreeGrafter"/>
</dbReference>
<feature type="region of interest" description="Disordered" evidence="11">
    <location>
        <begin position="1"/>
        <end position="61"/>
    </location>
</feature>
<name>A0A0L0DN07_THETB</name>
<keyword evidence="2 16" id="KW-0031">Aminopeptidase</keyword>
<proteinExistence type="inferred from homology"/>
<keyword evidence="4 9" id="KW-0479">Metal-binding</keyword>
<keyword evidence="3" id="KW-0645">Protease</keyword>
<evidence type="ECO:0000256" key="5">
    <source>
        <dbReference type="ARBA" id="ARBA00022801"/>
    </source>
</evidence>
<dbReference type="GO" id="GO:0006508">
    <property type="term" value="P:proteolysis"/>
    <property type="evidence" value="ECO:0007669"/>
    <property type="project" value="UniProtKB-KW"/>
</dbReference>
<keyword evidence="12" id="KW-0472">Membrane</keyword>
<dbReference type="eggNOG" id="KOG1046">
    <property type="taxonomic scope" value="Eukaryota"/>
</dbReference>
<dbReference type="InterPro" id="IPR024571">
    <property type="entry name" value="ERAP1-like_C_dom"/>
</dbReference>
<dbReference type="GO" id="GO:0008270">
    <property type="term" value="F:zinc ion binding"/>
    <property type="evidence" value="ECO:0007669"/>
    <property type="project" value="InterPro"/>
</dbReference>
<dbReference type="GO" id="GO:0070006">
    <property type="term" value="F:metalloaminopeptidase activity"/>
    <property type="evidence" value="ECO:0007669"/>
    <property type="project" value="TreeGrafter"/>
</dbReference>
<dbReference type="OrthoDB" id="510539at2759"/>
<dbReference type="RefSeq" id="XP_013754450.1">
    <property type="nucleotide sequence ID" value="XM_013898996.1"/>
</dbReference>
<feature type="transmembrane region" description="Helical" evidence="12">
    <location>
        <begin position="69"/>
        <end position="90"/>
    </location>
</feature>
<evidence type="ECO:0000256" key="8">
    <source>
        <dbReference type="PIRSR" id="PIRSR634016-1"/>
    </source>
</evidence>
<evidence type="ECO:0000313" key="17">
    <source>
        <dbReference type="Proteomes" id="UP000054408"/>
    </source>
</evidence>
<reference evidence="16 17" key="1">
    <citation type="submission" date="2010-05" db="EMBL/GenBank/DDBJ databases">
        <title>The Genome Sequence of Thecamonas trahens ATCC 50062.</title>
        <authorList>
            <consortium name="The Broad Institute Genome Sequencing Platform"/>
            <person name="Russ C."/>
            <person name="Cuomo C."/>
            <person name="Shea T."/>
            <person name="Young S.K."/>
            <person name="Zeng Q."/>
            <person name="Koehrsen M."/>
            <person name="Haas B."/>
            <person name="Borodovsky M."/>
            <person name="Guigo R."/>
            <person name="Alvarado L."/>
            <person name="Berlin A."/>
            <person name="Bochicchio J."/>
            <person name="Borenstein D."/>
            <person name="Chapman S."/>
            <person name="Chen Z."/>
            <person name="Freedman E."/>
            <person name="Gellesch M."/>
            <person name="Goldberg J."/>
            <person name="Griggs A."/>
            <person name="Gujja S."/>
            <person name="Heilman E."/>
            <person name="Heiman D."/>
            <person name="Hepburn T."/>
            <person name="Howarth C."/>
            <person name="Jen D."/>
            <person name="Larson L."/>
            <person name="Mehta T."/>
            <person name="Park D."/>
            <person name="Pearson M."/>
            <person name="Roberts A."/>
            <person name="Saif S."/>
            <person name="Shenoy N."/>
            <person name="Sisk P."/>
            <person name="Stolte C."/>
            <person name="Sykes S."/>
            <person name="Thomson T."/>
            <person name="Walk T."/>
            <person name="White J."/>
            <person name="Yandava C."/>
            <person name="Burger G."/>
            <person name="Gray M.W."/>
            <person name="Holland P.W.H."/>
            <person name="King N."/>
            <person name="Lang F.B.F."/>
            <person name="Roger A.J."/>
            <person name="Ruiz-Trillo I."/>
            <person name="Lander E."/>
            <person name="Nusbaum C."/>
        </authorList>
    </citation>
    <scope>NUCLEOTIDE SEQUENCE [LARGE SCALE GENOMIC DNA]</scope>
    <source>
        <strain evidence="16 17">ATCC 50062</strain>
    </source>
</reference>
<sequence>MLSSSSLSDDSYGSRKTGELRSAARGRAPAAAPSDGRGDGGGGDGDDEVQRPAAYSPGPKGGSTGVRMCVLGVSGLVVVLGMVLVALASVRKHGSSPYPSYPHQEVAAAERLPRVAEPIDYSLFIRVGLPSPFPYFSGSVVIDTVIKSPTSMLFLHAGENLVVGKAEWRPEGMAAGLPGWELGIETDAQMTEVMLDLGGRLLTRGARGKLVVTFSAALRDSPLRGLYLAEVDEGEYMAVTQFEPTDARRMFPCFDEPEYKAIFSIAVSHHSSLTALSNAPASTVSPDTSDEVADSNYVVTRFERTPRMSSYLVAIAVGELASLSGVTSTGVEVKAYAPPALVDQAQFALDVAVDVLAYYEQFFGQAYPLRKLDLLAVPSFAAGAMENWGLVTYRYSAMLVTPEASAAAHYRVALVVAHELAHQWFGNLVTMEWFNDLWLNEGFASYVQYVGMNAAFPAWKVWDVFPRDETLGAMLEDASPHTHPLAVPASMSVNEINSLFDSVSYGKGASVIRLLVDYFQRSPEISNTAFSDGLNAYLSKHAYGSATTRDLWESMSEASTLDIVQLMDAWTHAPGFPVVNIDASACATATGTSCNVLVQQERFLSTRAVNSAQQIAVAAASTDTVWTIPMALQAGSAADGAESFAVLRQAGPEEVYVTLPASGATPVVVGNLGRGGYYIVNYTATGWEALTAMLEADSSALSVLDKAGAVHDAFTLARDVQLHPFIPLNLVRRAFRGADSSFPLWDVVLTMLHLTNARVESAGEATLRGFVTDVLNATMYEVVAPLSRNGVISYLASDNPHGVAADGRDSEELRALVLRVALDAGHHDAVAAANIGYAAFLANETGNALDPALRGAVFHHVVATGGTADDPAEKRDALYALAAASSPVDLDRTLADMVDASKIPSQEFPRMMVYVSRNTPAGGRMKAYEFFKAHFTDIIMARYGDGGFGLDTIIEGVVGGFDTDSVLGDVRDFFTDNPVIHAQGSVDRAIDSILVNNVWRRAHAPLVIEWLREHRYMM</sequence>
<dbReference type="Pfam" id="PF01433">
    <property type="entry name" value="Peptidase_M1"/>
    <property type="match status" value="1"/>
</dbReference>
<evidence type="ECO:0000256" key="7">
    <source>
        <dbReference type="ARBA" id="ARBA00023049"/>
    </source>
</evidence>
<evidence type="ECO:0000256" key="2">
    <source>
        <dbReference type="ARBA" id="ARBA00022438"/>
    </source>
</evidence>
<feature type="domain" description="ERAP1-like C-terminal" evidence="14">
    <location>
        <begin position="668"/>
        <end position="993"/>
    </location>
</feature>
<comment type="cofactor">
    <cofactor evidence="9">
        <name>Zn(2+)</name>
        <dbReference type="ChEBI" id="CHEBI:29105"/>
    </cofactor>
    <text evidence="9">Binds 1 zinc ion per subunit.</text>
</comment>
<feature type="compositionally biased region" description="Low complexity" evidence="11">
    <location>
        <begin position="1"/>
        <end position="11"/>
    </location>
</feature>
<keyword evidence="7" id="KW-0482">Metalloprotease</keyword>
<dbReference type="InterPro" id="IPR042097">
    <property type="entry name" value="Aminopeptidase_N-like_N_sf"/>
</dbReference>
<dbReference type="InterPro" id="IPR045357">
    <property type="entry name" value="Aminopeptidase_N-like_N"/>
</dbReference>
<dbReference type="AlphaFoldDB" id="A0A0L0DN07"/>